<keyword evidence="4" id="KW-1185">Reference proteome</keyword>
<dbReference type="Proteomes" id="UP000663877">
    <property type="component" value="Unassembled WGS sequence"/>
</dbReference>
<keyword evidence="1" id="KW-0732">Signal</keyword>
<comment type="caution">
    <text evidence="2">The sequence shown here is derived from an EMBL/GenBank/DDBJ whole genome shotgun (WGS) entry which is preliminary data.</text>
</comment>
<feature type="signal peptide" evidence="1">
    <location>
        <begin position="1"/>
        <end position="22"/>
    </location>
</feature>
<name>A0A813Y432_9BILA</name>
<accession>A0A813Y432</accession>
<dbReference type="OrthoDB" id="10017804at2759"/>
<dbReference type="EMBL" id="CAJNOI010000030">
    <property type="protein sequence ID" value="CAF0876946.1"/>
    <property type="molecule type" value="Genomic_DNA"/>
</dbReference>
<proteinExistence type="predicted"/>
<evidence type="ECO:0000313" key="5">
    <source>
        <dbReference type="Proteomes" id="UP000663877"/>
    </source>
</evidence>
<feature type="chain" id="PRO_5036223520" evidence="1">
    <location>
        <begin position="23"/>
        <end position="78"/>
    </location>
</feature>
<dbReference type="AlphaFoldDB" id="A0A813Y432"/>
<evidence type="ECO:0000313" key="2">
    <source>
        <dbReference type="EMBL" id="CAF0876946.1"/>
    </source>
</evidence>
<reference evidence="2" key="1">
    <citation type="submission" date="2021-02" db="EMBL/GenBank/DDBJ databases">
        <authorList>
            <person name="Nowell W R."/>
        </authorList>
    </citation>
    <scope>NUCLEOTIDE SEQUENCE</scope>
</reference>
<dbReference type="EMBL" id="CAJNOM010000289">
    <property type="protein sequence ID" value="CAF1324208.1"/>
    <property type="molecule type" value="Genomic_DNA"/>
</dbReference>
<organism evidence="2 5">
    <name type="scientific">Adineta steineri</name>
    <dbReference type="NCBI Taxonomy" id="433720"/>
    <lineage>
        <taxon>Eukaryota</taxon>
        <taxon>Metazoa</taxon>
        <taxon>Spiralia</taxon>
        <taxon>Gnathifera</taxon>
        <taxon>Rotifera</taxon>
        <taxon>Eurotatoria</taxon>
        <taxon>Bdelloidea</taxon>
        <taxon>Adinetida</taxon>
        <taxon>Adinetidae</taxon>
        <taxon>Adineta</taxon>
    </lineage>
</organism>
<evidence type="ECO:0000313" key="3">
    <source>
        <dbReference type="EMBL" id="CAF1324208.1"/>
    </source>
</evidence>
<gene>
    <name evidence="2" type="ORF">BJG266_LOCUS9208</name>
    <name evidence="3" type="ORF">QVE165_LOCUS32517</name>
</gene>
<protein>
    <submittedName>
        <fullName evidence="2">Uncharacterized protein</fullName>
    </submittedName>
</protein>
<sequence>MRTTLINTILCFFIVMIGITLSSSMSLDNDEHIAASNMDWIDGDNYYPSHQLDLRAAKSRFWKRAPNRHFWKRSISNE</sequence>
<evidence type="ECO:0000256" key="1">
    <source>
        <dbReference type="SAM" id="SignalP"/>
    </source>
</evidence>
<evidence type="ECO:0000313" key="4">
    <source>
        <dbReference type="Proteomes" id="UP000663832"/>
    </source>
</evidence>
<dbReference type="Proteomes" id="UP000663832">
    <property type="component" value="Unassembled WGS sequence"/>
</dbReference>